<name>A0A811QLD8_9POAL</name>
<organism evidence="3 4">
    <name type="scientific">Miscanthus lutarioriparius</name>
    <dbReference type="NCBI Taxonomy" id="422564"/>
    <lineage>
        <taxon>Eukaryota</taxon>
        <taxon>Viridiplantae</taxon>
        <taxon>Streptophyta</taxon>
        <taxon>Embryophyta</taxon>
        <taxon>Tracheophyta</taxon>
        <taxon>Spermatophyta</taxon>
        <taxon>Magnoliopsida</taxon>
        <taxon>Liliopsida</taxon>
        <taxon>Poales</taxon>
        <taxon>Poaceae</taxon>
        <taxon>PACMAD clade</taxon>
        <taxon>Panicoideae</taxon>
        <taxon>Andropogonodae</taxon>
        <taxon>Andropogoneae</taxon>
        <taxon>Saccharinae</taxon>
        <taxon>Miscanthus</taxon>
    </lineage>
</organism>
<proteinExistence type="predicted"/>
<dbReference type="EMBL" id="CAJGYO010000010">
    <property type="protein sequence ID" value="CAD6257630.1"/>
    <property type="molecule type" value="Genomic_DNA"/>
</dbReference>
<dbReference type="AlphaFoldDB" id="A0A811QLD8"/>
<dbReference type="Proteomes" id="UP000604825">
    <property type="component" value="Unassembled WGS sequence"/>
</dbReference>
<keyword evidence="2" id="KW-0732">Signal</keyword>
<evidence type="ECO:0000313" key="3">
    <source>
        <dbReference type="EMBL" id="CAD6257630.1"/>
    </source>
</evidence>
<evidence type="ECO:0000313" key="4">
    <source>
        <dbReference type="Proteomes" id="UP000604825"/>
    </source>
</evidence>
<comment type="caution">
    <text evidence="3">The sequence shown here is derived from an EMBL/GenBank/DDBJ whole genome shotgun (WGS) entry which is preliminary data.</text>
</comment>
<feature type="region of interest" description="Disordered" evidence="1">
    <location>
        <begin position="62"/>
        <end position="88"/>
    </location>
</feature>
<feature type="chain" id="PRO_5032380172" evidence="2">
    <location>
        <begin position="32"/>
        <end position="88"/>
    </location>
</feature>
<feature type="signal peptide" evidence="2">
    <location>
        <begin position="1"/>
        <end position="31"/>
    </location>
</feature>
<evidence type="ECO:0000256" key="1">
    <source>
        <dbReference type="SAM" id="MobiDB-lite"/>
    </source>
</evidence>
<keyword evidence="4" id="KW-1185">Reference proteome</keyword>
<evidence type="ECO:0000256" key="2">
    <source>
        <dbReference type="SAM" id="SignalP"/>
    </source>
</evidence>
<accession>A0A811QLD8</accession>
<sequence length="88" mass="9692">MALLKMSSKSTLVVFTVTWLLMALLATAVSSAGNQEAENREVCAKVKGTCTQKYIILTMRHSEGGAQRPTRSYSVPTRAQMENAENRK</sequence>
<reference evidence="3" key="1">
    <citation type="submission" date="2020-10" db="EMBL/GenBank/DDBJ databases">
        <authorList>
            <person name="Han B."/>
            <person name="Lu T."/>
            <person name="Zhao Q."/>
            <person name="Huang X."/>
            <person name="Zhao Y."/>
        </authorList>
    </citation>
    <scope>NUCLEOTIDE SEQUENCE</scope>
</reference>
<protein>
    <submittedName>
        <fullName evidence="3">Uncharacterized protein</fullName>
    </submittedName>
</protein>
<gene>
    <name evidence="3" type="ORF">NCGR_LOCUS41115</name>
</gene>